<dbReference type="CDD" id="cd12148">
    <property type="entry name" value="fungal_TF_MHR"/>
    <property type="match status" value="3"/>
</dbReference>
<evidence type="ECO:0000313" key="6">
    <source>
        <dbReference type="Proteomes" id="UP000283269"/>
    </source>
</evidence>
<keyword evidence="6" id="KW-1185">Reference proteome</keyword>
<proteinExistence type="predicted"/>
<dbReference type="STRING" id="93625.A0A409WFG9"/>
<feature type="domain" description="Xylanolytic transcriptional activator regulatory" evidence="4">
    <location>
        <begin position="1957"/>
        <end position="2030"/>
    </location>
</feature>
<dbReference type="InParanoid" id="A0A409WFG9"/>
<dbReference type="InterPro" id="IPR007219">
    <property type="entry name" value="XnlR_reg_dom"/>
</dbReference>
<feature type="region of interest" description="Disordered" evidence="2">
    <location>
        <begin position="2313"/>
        <end position="2339"/>
    </location>
</feature>
<feature type="transmembrane region" description="Helical" evidence="3">
    <location>
        <begin position="2178"/>
        <end position="2200"/>
    </location>
</feature>
<dbReference type="InterPro" id="IPR050987">
    <property type="entry name" value="AtrR-like"/>
</dbReference>
<dbReference type="GO" id="GO:0003677">
    <property type="term" value="F:DNA binding"/>
    <property type="evidence" value="ECO:0007669"/>
    <property type="project" value="InterPro"/>
</dbReference>
<feature type="region of interest" description="Disordered" evidence="2">
    <location>
        <begin position="60"/>
        <end position="113"/>
    </location>
</feature>
<dbReference type="SMART" id="SM00906">
    <property type="entry name" value="Fungal_trans"/>
    <property type="match status" value="3"/>
</dbReference>
<feature type="domain" description="Xylanolytic transcriptional activator regulatory" evidence="4">
    <location>
        <begin position="1162"/>
        <end position="1235"/>
    </location>
</feature>
<gene>
    <name evidence="5" type="ORF">CVT25_011046</name>
</gene>
<keyword evidence="3" id="KW-1133">Transmembrane helix</keyword>
<evidence type="ECO:0000256" key="1">
    <source>
        <dbReference type="ARBA" id="ARBA00023242"/>
    </source>
</evidence>
<feature type="compositionally biased region" description="Polar residues" evidence="2">
    <location>
        <begin position="723"/>
        <end position="733"/>
    </location>
</feature>
<comment type="caution">
    <text evidence="5">The sequence shown here is derived from an EMBL/GenBank/DDBJ whole genome shotgun (WGS) entry which is preliminary data.</text>
</comment>
<keyword evidence="3" id="KW-0472">Membrane</keyword>
<evidence type="ECO:0000259" key="4">
    <source>
        <dbReference type="SMART" id="SM00906"/>
    </source>
</evidence>
<dbReference type="GO" id="GO:0006351">
    <property type="term" value="P:DNA-templated transcription"/>
    <property type="evidence" value="ECO:0007669"/>
    <property type="project" value="InterPro"/>
</dbReference>
<dbReference type="GO" id="GO:0008270">
    <property type="term" value="F:zinc ion binding"/>
    <property type="evidence" value="ECO:0007669"/>
    <property type="project" value="InterPro"/>
</dbReference>
<dbReference type="PANTHER" id="PTHR46910">
    <property type="entry name" value="TRANSCRIPTION FACTOR PDR1"/>
    <property type="match status" value="1"/>
</dbReference>
<feature type="transmembrane region" description="Helical" evidence="3">
    <location>
        <begin position="2051"/>
        <end position="2072"/>
    </location>
</feature>
<keyword evidence="1" id="KW-0539">Nucleus</keyword>
<feature type="region of interest" description="Disordered" evidence="2">
    <location>
        <begin position="705"/>
        <end position="733"/>
    </location>
</feature>
<accession>A0A409WFG9</accession>
<evidence type="ECO:0000313" key="5">
    <source>
        <dbReference type="EMBL" id="PPQ77200.1"/>
    </source>
</evidence>
<name>A0A409WFG9_PSICY</name>
<feature type="region of interest" description="Disordered" evidence="2">
    <location>
        <begin position="1"/>
        <end position="35"/>
    </location>
</feature>
<sequence length="2362" mass="265967">MSLSPDSTENFGPVPSGSIPSEDAPRIKKRRLHGSCDACRKKKSIAGYIRRLEERLEKMERLLDKQSSPEAESMDKSADKIQQYSTFSDSSQSLINDRTKVPSTSDDSSDPDDLAHVALSEHLSSLSIGEAVNDRFFGKSSAFMFVKEASTVRNEKTGGSILPDQTKFRRPIYWNVRPWESSLSSSFQPGYIYPEDGLLQTLVSLYFEKMNTIFPLLHQPTFLKSLSQNQHRWDPDFGMTVLLVCAIGSRYTNDPRVTVPDDKLGLSSGWAYFSQVQIYRNPLLLNSTIYDLQYFVLAILYLSGTSVPQASWNLLGLGMRQVLEKGIHRRKGSSPKPTKDGEILKRTFWVLVVIDRLKSSFLGRPCCIQEEDFDVDYPVECDDEYWESEDPKQAFRQPDNKPCKISSFIRLIKLTEILAIALRTLYATRKNKKLSGYTGEEWERRVVVELDSSMNKWKDSLPSYCEFGFLNIRLIFVDPWLVIVTWDPSISDLTLFHQAAMLHATFSYVQILVHRPFLTRTSAMCLPSLAMCTNAARSCIHALEAAMTRGIRPTHHLLVCAFSSGIVIILNLWSNRHSAGLITDPAKEADLQMCINVLKDCDKNDMLTEVGALSEYQPTVEKRPRNTFSAEDNIFYTRGQTLSTMAPYSYPAAAGKGYAVADFPNIDKPIETPSGPTNASGRNMSINDLLLFQMAYIPQHDIPLPELSDSTGAPPTKPAESSILHSVTTSTDNSYSTPGSESFIVNEDIASFWSDMPTAFSTDEWDVYLQTQAQKTKKRRLHGACDACRKKKSMFAYRFYSDLNVLLRLHDHFEVKWLIELPGDSAEMPGKICTNCQVSNVHCSHDIPRPPKVCHSLLPFLTEIIYTLQKSEVQQAYIQSLEEKVEKMQRYFELKHPGENIEDIVNMAVNESSLGLSSIGNKSSTSSSKLPNSVKYPIPKYLSSAVTRDIEVEDESDAEDSDDLAHIALAHHLDGLPLNAVEEKYFGPASSFMFTKHASTVKNEFTGAPNKLDAARYRRPIFWDMRPWEMEYALAPETSYVYPEDDLLESLVTLYFEKMNPLLPIIHRPTFMKSLSIGQHLWDQSFGMTVLLVCALGARYSHDPRVIVPLESSGSLSSGWQYFSQIPLVHRRIMVYKTTVYDLQYFSLASQYLVGTSISHVSWTILAFGLRYAIEKGLHRRMGPNEKPNAQREMQKRAFWGMVCLDRIMSAFLGRPCTLMDEEIDVQLPIECDDEYWETDDPQKAFLQPPGKPCSVSSFIHYIQLCEILGFALRTLYSTKKSKVLSGLIGNDWEGRIVAELDSSLNSWKDSLPIYLRWDSERQDPEFFHQSAILHSLYYYTQIQVHRPFLSKKSPLSFSSLAMCTNAARSCTHVLEATLSRGARVVPDIIMASFTAGLVIVLNLWGNQRSGLIGNPTQEVENLQKCVNVLRECEKSDILNEVGALHEYQPTTSKRGRDFPSPQMSGLPQPDNYTPTFRGPVPSFPAGLAGQTPPSGIGNQMPLFDPTMNDWELRDLLLMGMGYLQGNLRENANYRLGEASSHPVNYEPTLTSQLYQNQRVNEQQRNVDLSDVSSAEDMFALWSDIPAAFSRVGRIFGHDEPIAVIVQKSRGILAPIAKFPTSFAVMTCLVSLSKTRVKTFTENGNPASLYPGPGAKNRKIRDLYSKSKTYSSLSSGRVSLDAYLFQIHPGEDIDRILNMPPHDTVEVTPAPSIPTVSSTESTLSSFGYADLKYPIPESISSDVVSLASMEDDSEISEADDLAHIALAEHLGRLSLNAVDERFYGQASAFMFAKHVANVKSEITGDTSVPDIRNYRRPLFWDMRPWELTFATSPETCYVYPDDDLLRSLVSLYFEKTNILIPVLHQPTFMKSLSIGQHHWDPSFGMIVLLVCAIGSRYSHDPRVTVPNDASGLSSGWHYFCQIPVHRKIMLYRANIHDLQYYCLAPLYLIGTSMPHASWNILGIGLRYALEKGAHRRRGPHQKPSVEDELRKRAFWSMVCLDRLVNSFVGRPCGLPHEAFDVEYPIECDDEYWETDDPEQAFKQPAGKPSSITAFIFFIKLCEILGFALRTLYTTKKSKILSGFIGSEWEGRMVAELDSAMNNWKDSLPSHLRWDPDRQNSAFFHQSVNLNATLYYVQIQIHRPFLTKKSALSFPSLAMCTNAARSCTHILETGMTRGLCILPSTIAAAFTAGIIISLGLWGSQRSGYINDPEKERQNLQKCLDILKHTERSDMLREISAINQYQPTASTKRQHHSIDAETFPQTPLRSTNSFDQTSASISKDKITIVATEPMSEWDLRKLLLTEMGYLHGDPKETAFGTTDGSANPAQNSMSSTSTSQWSGDLPSGIDMFALWSDIPTAFSR</sequence>
<keyword evidence="3" id="KW-0812">Transmembrane</keyword>
<protein>
    <recommendedName>
        <fullName evidence="4">Xylanolytic transcriptional activator regulatory domain-containing protein</fullName>
    </recommendedName>
</protein>
<dbReference type="Proteomes" id="UP000283269">
    <property type="component" value="Unassembled WGS sequence"/>
</dbReference>
<evidence type="ECO:0000256" key="3">
    <source>
        <dbReference type="SAM" id="Phobius"/>
    </source>
</evidence>
<feature type="compositionally biased region" description="Polar residues" evidence="2">
    <location>
        <begin position="1"/>
        <end position="10"/>
    </location>
</feature>
<dbReference type="PANTHER" id="PTHR46910:SF38">
    <property type="entry name" value="ZN(2)-C6 FUNGAL-TYPE DOMAIN-CONTAINING PROTEIN"/>
    <property type="match status" value="1"/>
</dbReference>
<feature type="domain" description="Xylanolytic transcriptional activator regulatory" evidence="4">
    <location>
        <begin position="311"/>
        <end position="384"/>
    </location>
</feature>
<organism evidence="5 6">
    <name type="scientific">Psilocybe cyanescens</name>
    <dbReference type="NCBI Taxonomy" id="93625"/>
    <lineage>
        <taxon>Eukaryota</taxon>
        <taxon>Fungi</taxon>
        <taxon>Dikarya</taxon>
        <taxon>Basidiomycota</taxon>
        <taxon>Agaricomycotina</taxon>
        <taxon>Agaricomycetes</taxon>
        <taxon>Agaricomycetidae</taxon>
        <taxon>Agaricales</taxon>
        <taxon>Agaricineae</taxon>
        <taxon>Strophariaceae</taxon>
        <taxon>Psilocybe</taxon>
    </lineage>
</organism>
<dbReference type="EMBL" id="NHYD01003441">
    <property type="protein sequence ID" value="PPQ77200.1"/>
    <property type="molecule type" value="Genomic_DNA"/>
</dbReference>
<dbReference type="OrthoDB" id="4456959at2759"/>
<feature type="compositionally biased region" description="Low complexity" evidence="2">
    <location>
        <begin position="2330"/>
        <end position="2339"/>
    </location>
</feature>
<dbReference type="Pfam" id="PF04082">
    <property type="entry name" value="Fungal_trans"/>
    <property type="match status" value="3"/>
</dbReference>
<feature type="compositionally biased region" description="Polar residues" evidence="2">
    <location>
        <begin position="2317"/>
        <end position="2329"/>
    </location>
</feature>
<reference evidence="5 6" key="1">
    <citation type="journal article" date="2018" name="Evol. Lett.">
        <title>Horizontal gene cluster transfer increased hallucinogenic mushroom diversity.</title>
        <authorList>
            <person name="Reynolds H.T."/>
            <person name="Vijayakumar V."/>
            <person name="Gluck-Thaler E."/>
            <person name="Korotkin H.B."/>
            <person name="Matheny P.B."/>
            <person name="Slot J.C."/>
        </authorList>
    </citation>
    <scope>NUCLEOTIDE SEQUENCE [LARGE SCALE GENOMIC DNA]</scope>
    <source>
        <strain evidence="5 6">2631</strain>
    </source>
</reference>
<dbReference type="GO" id="GO:0003700">
    <property type="term" value="F:DNA-binding transcription factor activity"/>
    <property type="evidence" value="ECO:0007669"/>
    <property type="project" value="InterPro"/>
</dbReference>
<feature type="compositionally biased region" description="Polar residues" evidence="2">
    <location>
        <begin position="80"/>
        <end position="96"/>
    </location>
</feature>
<evidence type="ECO:0000256" key="2">
    <source>
        <dbReference type="SAM" id="MobiDB-lite"/>
    </source>
</evidence>